<evidence type="ECO:0000256" key="2">
    <source>
        <dbReference type="ARBA" id="ARBA00004754"/>
    </source>
</evidence>
<dbReference type="EC" id="4.1.1.97" evidence="3"/>
<evidence type="ECO:0000256" key="6">
    <source>
        <dbReference type="ARBA" id="ARBA00023239"/>
    </source>
</evidence>
<dbReference type="Pfam" id="PF09349">
    <property type="entry name" value="OHCU_decarbox"/>
    <property type="match status" value="1"/>
</dbReference>
<dbReference type="NCBIfam" id="TIGR03180">
    <property type="entry name" value="UraD_2"/>
    <property type="match status" value="1"/>
</dbReference>
<keyword evidence="4" id="KW-0659">Purine metabolism</keyword>
<evidence type="ECO:0000256" key="7">
    <source>
        <dbReference type="SAM" id="MobiDB-lite"/>
    </source>
</evidence>
<reference evidence="10" key="1">
    <citation type="journal article" date="2019" name="Int. J. Syst. Evol. Microbiol.">
        <title>The Global Catalogue of Microorganisms (GCM) 10K type strain sequencing project: providing services to taxonomists for standard genome sequencing and annotation.</title>
        <authorList>
            <consortium name="The Broad Institute Genomics Platform"/>
            <consortium name="The Broad Institute Genome Sequencing Center for Infectious Disease"/>
            <person name="Wu L."/>
            <person name="Ma J."/>
        </authorList>
    </citation>
    <scope>NUCLEOTIDE SEQUENCE [LARGE SCALE GENOMIC DNA]</scope>
    <source>
        <strain evidence="10">CGMCC 4.7132</strain>
    </source>
</reference>
<evidence type="ECO:0000313" key="10">
    <source>
        <dbReference type="Proteomes" id="UP001596004"/>
    </source>
</evidence>
<dbReference type="GO" id="GO:0051997">
    <property type="term" value="F:2-oxo-4-hydroxy-4-carboxy-5-ureidoimidazoline decarboxylase activity"/>
    <property type="evidence" value="ECO:0007669"/>
    <property type="project" value="UniProtKB-EC"/>
</dbReference>
<dbReference type="EMBL" id="JBHSFP010000009">
    <property type="protein sequence ID" value="MFC4532193.1"/>
    <property type="molecule type" value="Genomic_DNA"/>
</dbReference>
<evidence type="ECO:0000259" key="8">
    <source>
        <dbReference type="Pfam" id="PF09349"/>
    </source>
</evidence>
<dbReference type="InterPro" id="IPR017595">
    <property type="entry name" value="OHCU_decarboxylase-2"/>
</dbReference>
<dbReference type="SUPFAM" id="SSF158694">
    <property type="entry name" value="UraD-Like"/>
    <property type="match status" value="1"/>
</dbReference>
<evidence type="ECO:0000256" key="4">
    <source>
        <dbReference type="ARBA" id="ARBA00022631"/>
    </source>
</evidence>
<comment type="catalytic activity">
    <reaction evidence="1">
        <text>5-hydroxy-2-oxo-4-ureido-2,5-dihydro-1H-imidazole-5-carboxylate + H(+) = (S)-allantoin + CO2</text>
        <dbReference type="Rhea" id="RHEA:26301"/>
        <dbReference type="ChEBI" id="CHEBI:15378"/>
        <dbReference type="ChEBI" id="CHEBI:15678"/>
        <dbReference type="ChEBI" id="CHEBI:16526"/>
        <dbReference type="ChEBI" id="CHEBI:58639"/>
        <dbReference type="EC" id="4.1.1.97"/>
    </reaction>
</comment>
<feature type="domain" description="Oxo-4-hydroxy-4-carboxy-5-ureidoimidazoline decarboxylase" evidence="8">
    <location>
        <begin position="15"/>
        <end position="167"/>
    </location>
</feature>
<comment type="caution">
    <text evidence="9">The sequence shown here is derived from an EMBL/GenBank/DDBJ whole genome shotgun (WGS) entry which is preliminary data.</text>
</comment>
<dbReference type="RefSeq" id="WP_380840951.1">
    <property type="nucleotide sequence ID" value="NZ_JBHSFP010000009.1"/>
</dbReference>
<evidence type="ECO:0000256" key="1">
    <source>
        <dbReference type="ARBA" id="ARBA00001163"/>
    </source>
</evidence>
<protein>
    <recommendedName>
        <fullName evidence="3">2-oxo-4-hydroxy-4-carboxy-5-ureidoimidazoline decarboxylase</fullName>
        <ecNumber evidence="3">4.1.1.97</ecNumber>
    </recommendedName>
</protein>
<proteinExistence type="predicted"/>
<organism evidence="9 10">
    <name type="scientific">Sphaerisporangium dianthi</name>
    <dbReference type="NCBI Taxonomy" id="1436120"/>
    <lineage>
        <taxon>Bacteria</taxon>
        <taxon>Bacillati</taxon>
        <taxon>Actinomycetota</taxon>
        <taxon>Actinomycetes</taxon>
        <taxon>Streptosporangiales</taxon>
        <taxon>Streptosporangiaceae</taxon>
        <taxon>Sphaerisporangium</taxon>
    </lineage>
</organism>
<evidence type="ECO:0000256" key="5">
    <source>
        <dbReference type="ARBA" id="ARBA00022793"/>
    </source>
</evidence>
<keyword evidence="10" id="KW-1185">Reference proteome</keyword>
<keyword evidence="5" id="KW-0210">Decarboxylase</keyword>
<keyword evidence="6 9" id="KW-0456">Lyase</keyword>
<feature type="region of interest" description="Disordered" evidence="7">
    <location>
        <begin position="76"/>
        <end position="97"/>
    </location>
</feature>
<dbReference type="PANTHER" id="PTHR43466">
    <property type="entry name" value="2-OXO-4-HYDROXY-4-CARBOXY-5-UREIDOIMIDAZOLINE DECARBOXYLASE-RELATED"/>
    <property type="match status" value="1"/>
</dbReference>
<dbReference type="NCBIfam" id="NF010372">
    <property type="entry name" value="PRK13798.1"/>
    <property type="match status" value="1"/>
</dbReference>
<name>A0ABV9CIT7_9ACTN</name>
<comment type="pathway">
    <text evidence="2">Purine metabolism; urate degradation; (S)-allantoin from urate: step 3/3.</text>
</comment>
<dbReference type="InterPro" id="IPR036778">
    <property type="entry name" value="OHCU_decarboxylase_sf"/>
</dbReference>
<accession>A0ABV9CIT7</accession>
<dbReference type="Gene3D" id="1.10.3330.10">
    <property type="entry name" value="Oxo-4-hydroxy-4-carboxy-5-ureidoimidazoline decarboxylase"/>
    <property type="match status" value="1"/>
</dbReference>
<evidence type="ECO:0000313" key="9">
    <source>
        <dbReference type="EMBL" id="MFC4532193.1"/>
    </source>
</evidence>
<dbReference type="InterPro" id="IPR018020">
    <property type="entry name" value="OHCU_decarboxylase"/>
</dbReference>
<dbReference type="PANTHER" id="PTHR43466:SF1">
    <property type="entry name" value="2-OXO-4-HYDROXY-4-CARBOXY-5-UREIDOIMIDAZOLINE DECARBOXYLASE-RELATED"/>
    <property type="match status" value="1"/>
</dbReference>
<evidence type="ECO:0000256" key="3">
    <source>
        <dbReference type="ARBA" id="ARBA00012257"/>
    </source>
</evidence>
<gene>
    <name evidence="9" type="primary">uraD</name>
    <name evidence="9" type="ORF">ACFO60_15585</name>
</gene>
<sequence>MPNVTPGRRDLAAFNALSPPQAERELLSCCAAPAFALRVAAMRPYADAAALAAAAQEAVRGLSGADVLQALSAHPRIGDRAPGAGREASWSRAEQSGTTGADRKVLAELAAGNALYEQRFGHVYLVCATGLTAGEMLDRLKDRMGNDEDTEQAVVREELAKIAVLRVVKLVSDQEET</sequence>
<dbReference type="Proteomes" id="UP001596004">
    <property type="component" value="Unassembled WGS sequence"/>
</dbReference>